<feature type="transmembrane region" description="Helical" evidence="1">
    <location>
        <begin position="331"/>
        <end position="348"/>
    </location>
</feature>
<dbReference type="STRING" id="1802514.A2955_01290"/>
<feature type="transmembrane region" description="Helical" evidence="1">
    <location>
        <begin position="129"/>
        <end position="147"/>
    </location>
</feature>
<evidence type="ECO:0000313" key="2">
    <source>
        <dbReference type="EMBL" id="OGM58060.1"/>
    </source>
</evidence>
<dbReference type="Proteomes" id="UP000177501">
    <property type="component" value="Unassembled WGS sequence"/>
</dbReference>
<evidence type="ECO:0000313" key="3">
    <source>
        <dbReference type="Proteomes" id="UP000177501"/>
    </source>
</evidence>
<proteinExistence type="predicted"/>
<feature type="transmembrane region" description="Helical" evidence="1">
    <location>
        <begin position="97"/>
        <end position="117"/>
    </location>
</feature>
<comment type="caution">
    <text evidence="2">The sequence shown here is derived from an EMBL/GenBank/DDBJ whole genome shotgun (WGS) entry which is preliminary data.</text>
</comment>
<feature type="transmembrane region" description="Helical" evidence="1">
    <location>
        <begin position="385"/>
        <end position="406"/>
    </location>
</feature>
<feature type="transmembrane region" description="Helical" evidence="1">
    <location>
        <begin position="67"/>
        <end position="88"/>
    </location>
</feature>
<accession>A0A1F8B2B2</accession>
<gene>
    <name evidence="2" type="ORF">A2955_01290</name>
</gene>
<evidence type="ECO:0008006" key="4">
    <source>
        <dbReference type="Google" id="ProtNLM"/>
    </source>
</evidence>
<sequence>MKIRGFIKPEILLYLSFILFSSFLMWKTFRVNSGGNMQIATKVWSDFSATIPLIRSFSLGSNIPPQYPLFAGPPIRYHFIFFALVGYLEKVGMRIDYALNILSSFSFTFLLTMIYLLGKEIFKDKKVGLFAVILFIFNGSFGFVEFFKTHPLSIETPNQILKNLTFSSFGPYDGKVVSAFWSMNIFTNQRHLAFAYASFLLLVYLIYKYSRDPDKFNLVKTLSLGIFIGIFPFIHLAVFGMMCIALLTMFMIYPKLRINILIIGLTALIIAIPQYLYMGSAQVKPDFFNPGYLVKPLTLDNFFRYWFFNLGLGLIILPIGLLISNRTQRKIFIPFLLMFLVGNSFQFSPEIAANHKFFNLFALGANFYISLVLVTLWGKKWLAKLFVVSAFIPLTLTGVIDIFPIINDPLIEIADVANNPTSSFIQKNTSKESVFLNANYLLDPASLAGRNTYLGWPYFAWSAGYDTTARDQKLRSFFTLKDKVSACKFLKAEKINFIEIQEPYGIDNMNVDYVFFDANFISVFINQKNKLKIFDVDKSCK</sequence>
<keyword evidence="1" id="KW-1133">Transmembrane helix</keyword>
<feature type="transmembrane region" description="Helical" evidence="1">
    <location>
        <begin position="192"/>
        <end position="210"/>
    </location>
</feature>
<organism evidence="2 3">
    <name type="scientific">Candidatus Woesebacteria bacterium RIFCSPLOWO2_01_FULL_37_19</name>
    <dbReference type="NCBI Taxonomy" id="1802514"/>
    <lineage>
        <taxon>Bacteria</taxon>
        <taxon>Candidatus Woeseibacteriota</taxon>
    </lineage>
</organism>
<keyword evidence="1" id="KW-0472">Membrane</keyword>
<feature type="transmembrane region" description="Helical" evidence="1">
    <location>
        <begin position="12"/>
        <end position="29"/>
    </location>
</feature>
<dbReference type="EMBL" id="MGHA01000051">
    <property type="protein sequence ID" value="OGM58060.1"/>
    <property type="molecule type" value="Genomic_DNA"/>
</dbReference>
<reference evidence="2 3" key="1">
    <citation type="journal article" date="2016" name="Nat. Commun.">
        <title>Thousands of microbial genomes shed light on interconnected biogeochemical processes in an aquifer system.</title>
        <authorList>
            <person name="Anantharaman K."/>
            <person name="Brown C.T."/>
            <person name="Hug L.A."/>
            <person name="Sharon I."/>
            <person name="Castelle C.J."/>
            <person name="Probst A.J."/>
            <person name="Thomas B.C."/>
            <person name="Singh A."/>
            <person name="Wilkins M.J."/>
            <person name="Karaoz U."/>
            <person name="Brodie E.L."/>
            <person name="Williams K.H."/>
            <person name="Hubbard S.S."/>
            <person name="Banfield J.F."/>
        </authorList>
    </citation>
    <scope>NUCLEOTIDE SEQUENCE [LARGE SCALE GENOMIC DNA]</scope>
</reference>
<feature type="transmembrane region" description="Helical" evidence="1">
    <location>
        <begin position="258"/>
        <end position="277"/>
    </location>
</feature>
<feature type="transmembrane region" description="Helical" evidence="1">
    <location>
        <begin position="360"/>
        <end position="378"/>
    </location>
</feature>
<feature type="transmembrane region" description="Helical" evidence="1">
    <location>
        <begin position="305"/>
        <end position="324"/>
    </location>
</feature>
<keyword evidence="1" id="KW-0812">Transmembrane</keyword>
<name>A0A1F8B2B2_9BACT</name>
<dbReference type="AlphaFoldDB" id="A0A1F8B2B2"/>
<feature type="transmembrane region" description="Helical" evidence="1">
    <location>
        <begin position="222"/>
        <end position="246"/>
    </location>
</feature>
<protein>
    <recommendedName>
        <fullName evidence="4">Glycosyltransferase RgtA/B/C/D-like domain-containing protein</fullName>
    </recommendedName>
</protein>
<evidence type="ECO:0000256" key="1">
    <source>
        <dbReference type="SAM" id="Phobius"/>
    </source>
</evidence>